<evidence type="ECO:0000313" key="2">
    <source>
        <dbReference type="EMBL" id="SFM88690.1"/>
    </source>
</evidence>
<dbReference type="PANTHER" id="PTHR10357:SF205">
    <property type="entry name" value="O-GLYCOSYL HYDROLASE FAMILY 13"/>
    <property type="match status" value="1"/>
</dbReference>
<protein>
    <submittedName>
        <fullName evidence="2">Glycosidase</fullName>
    </submittedName>
</protein>
<keyword evidence="2" id="KW-0326">Glycosidase</keyword>
<accession>A0A1I4UIW6</accession>
<dbReference type="PANTHER" id="PTHR10357">
    <property type="entry name" value="ALPHA-AMYLASE FAMILY MEMBER"/>
    <property type="match status" value="1"/>
</dbReference>
<dbReference type="eggNOG" id="COG0366">
    <property type="taxonomic scope" value="Bacteria"/>
</dbReference>
<keyword evidence="3" id="KW-1185">Reference proteome</keyword>
<dbReference type="Proteomes" id="UP000182961">
    <property type="component" value="Unassembled WGS sequence"/>
</dbReference>
<dbReference type="STRING" id="29536.FLB_08110"/>
<evidence type="ECO:0000313" key="3">
    <source>
        <dbReference type="Proteomes" id="UP000182961"/>
    </source>
</evidence>
<dbReference type="PROSITE" id="PS51257">
    <property type="entry name" value="PROKAR_LIPOPROTEIN"/>
    <property type="match status" value="1"/>
</dbReference>
<gene>
    <name evidence="2" type="ORF">SAMN05444143_103186</name>
</gene>
<dbReference type="Pfam" id="PF00128">
    <property type="entry name" value="Alpha-amylase"/>
    <property type="match status" value="2"/>
</dbReference>
<dbReference type="SUPFAM" id="SSF51445">
    <property type="entry name" value="(Trans)glycosidases"/>
    <property type="match status" value="1"/>
</dbReference>
<keyword evidence="2" id="KW-0378">Hydrolase</keyword>
<dbReference type="EMBL" id="FOUT01000003">
    <property type="protein sequence ID" value="SFM88690.1"/>
    <property type="molecule type" value="Genomic_DNA"/>
</dbReference>
<feature type="domain" description="Glycosyl hydrolase family 13 catalytic" evidence="1">
    <location>
        <begin position="49"/>
        <end position="517"/>
    </location>
</feature>
<dbReference type="CDD" id="cd11349">
    <property type="entry name" value="AmyAc_3"/>
    <property type="match status" value="1"/>
</dbReference>
<organism evidence="2 3">
    <name type="scientific">Flavobacterium succinicans</name>
    <dbReference type="NCBI Taxonomy" id="29536"/>
    <lineage>
        <taxon>Bacteria</taxon>
        <taxon>Pseudomonadati</taxon>
        <taxon>Bacteroidota</taxon>
        <taxon>Flavobacteriia</taxon>
        <taxon>Flavobacteriales</taxon>
        <taxon>Flavobacteriaceae</taxon>
        <taxon>Flavobacterium</taxon>
    </lineage>
</organism>
<dbReference type="Gene3D" id="3.20.20.80">
    <property type="entry name" value="Glycosidases"/>
    <property type="match status" value="2"/>
</dbReference>
<dbReference type="InterPro" id="IPR006047">
    <property type="entry name" value="GH13_cat_dom"/>
</dbReference>
<sequence length="628" mass="71693">MHKIIIMFKKITLFLVASALLVVGCKSKDLKMNAENKPTEHQHKKVVYQVFTRLFGNTNTTNKPWGTIEENGVGKFNDFTDKALHEIKDLGVTHIWYTGVPHHAVIKDYTAFGISNDDPDVVKGRAGSPYAVKDYYNVNPDLAVNPANRLAEFEALIARTHKAGMQVIIDIVPNHIARKYKGKSNPKGVRDFGADDDVSVEYKRDNNFYYIPNTRFEVPDAPKPLNGENHPLADGKFEEFPAKWTGNGSRLAKPDKNDWYETIKVNYGIRPDGSKDFPTLPEGFDKKDYKEHFAFWADKNVPSSWVKFKDIALYWIAKGVDGFRYDMAEMVPYEFWSYMNSAIKMAKPTSFLMAEVYNPKEYRNYLHLGKMDYLYDKVETYDKLKDIIQGRSWPDELSSIQYNMVDIEHHMLKFLDNHDEQRLSSPEFARTAERGKPLMVVSTTLSSAPTMIYFGQEVGEPGKEDAGFGTHSRTSIFDYIGVPHHQRWINNGKFDGGQLSSSEKDLRDFYKRLLNFSLKSSALMGSFQEIQGANRNIVQGYDKDLYTFTRWSDTEKLIIIANFSSEVSSTYEMKVPADLLQKWNVKDGSYTLVDQLYGKFKTELKVSNGVGTAAITIAPSESFVLKLQ</sequence>
<reference evidence="3" key="1">
    <citation type="submission" date="2016-10" db="EMBL/GenBank/DDBJ databases">
        <authorList>
            <person name="Varghese N."/>
            <person name="Submissions S."/>
        </authorList>
    </citation>
    <scope>NUCLEOTIDE SEQUENCE [LARGE SCALE GENOMIC DNA]</scope>
    <source>
        <strain evidence="3">DSM 4002</strain>
    </source>
</reference>
<dbReference type="GO" id="GO:0004556">
    <property type="term" value="F:alpha-amylase activity"/>
    <property type="evidence" value="ECO:0007669"/>
    <property type="project" value="TreeGrafter"/>
</dbReference>
<evidence type="ECO:0000259" key="1">
    <source>
        <dbReference type="SMART" id="SM00642"/>
    </source>
</evidence>
<name>A0A1I4UIW6_9FLAO</name>
<dbReference type="SMART" id="SM00642">
    <property type="entry name" value="Aamy"/>
    <property type="match status" value="1"/>
</dbReference>
<dbReference type="RefSeq" id="WP_370696018.1">
    <property type="nucleotide sequence ID" value="NZ_CBCRUM010000002.1"/>
</dbReference>
<proteinExistence type="predicted"/>
<dbReference type="InterPro" id="IPR017853">
    <property type="entry name" value="GH"/>
</dbReference>
<dbReference type="GO" id="GO:0009313">
    <property type="term" value="P:oligosaccharide catabolic process"/>
    <property type="evidence" value="ECO:0007669"/>
    <property type="project" value="TreeGrafter"/>
</dbReference>
<dbReference type="AlphaFoldDB" id="A0A1I4UIW6"/>